<feature type="chain" id="PRO_5029620469" evidence="1">
    <location>
        <begin position="22"/>
        <end position="290"/>
    </location>
</feature>
<name>A0A7I5TX90_STRRB</name>
<evidence type="ECO:0000313" key="3">
    <source>
        <dbReference type="Proteomes" id="UP000035682"/>
    </source>
</evidence>
<reference evidence="4" key="2">
    <citation type="submission" date="2020-12" db="UniProtKB">
        <authorList>
            <consortium name="WormBaseParasite"/>
        </authorList>
    </citation>
    <scope>IDENTIFICATION</scope>
</reference>
<dbReference type="PRINTS" id="PR00837">
    <property type="entry name" value="V5TPXLIKE"/>
</dbReference>
<dbReference type="InterPro" id="IPR002413">
    <property type="entry name" value="V5_allergen-like"/>
</dbReference>
<dbReference type="Pfam" id="PF00188">
    <property type="entry name" value="CAP"/>
    <property type="match status" value="1"/>
</dbReference>
<dbReference type="SUPFAM" id="SSF55797">
    <property type="entry name" value="PR-1-like"/>
    <property type="match status" value="1"/>
</dbReference>
<sequence>MIFFIILHLLVYFILIEQGCTQTATFSIKQMNKNNQEIFVCNGRHYHDYDTALNCFIKTKNSTFFFANLVIDGQNSIIFYAKSNSFDWDLLWKSNSWNNNQWALNRVHRSIHTKSNLNKPIIEPLDPTIEDITNKDKHNITIKELRKIYLKETNRFRTIHAVPNLILNSVIEKRAQLWAESLAKKGICKSASGMCHEKDSAYGENIAVVTHQYIQYPISIWYNEIKYFNFTSFKLIPSVLHFTQLIWKGTKQMGCGISRDKNTKYFIVCKYHPPGNIKGLARWNVPRAKK</sequence>
<evidence type="ECO:0000313" key="4">
    <source>
        <dbReference type="WBParaSite" id="SRAE_2000080200b.1"/>
    </source>
</evidence>
<dbReference type="InterPro" id="IPR001283">
    <property type="entry name" value="CRISP-related"/>
</dbReference>
<dbReference type="Gene3D" id="3.40.33.10">
    <property type="entry name" value="CAP"/>
    <property type="match status" value="1"/>
</dbReference>
<keyword evidence="3" id="KW-1185">Reference proteome</keyword>
<dbReference type="SMART" id="SM00198">
    <property type="entry name" value="SCP"/>
    <property type="match status" value="1"/>
</dbReference>
<feature type="domain" description="SCP" evidence="2">
    <location>
        <begin position="144"/>
        <end position="279"/>
    </location>
</feature>
<dbReference type="AlphaFoldDB" id="A0A7I5TX90"/>
<dbReference type="CDD" id="cd05382">
    <property type="entry name" value="CAP_GAPR1-like"/>
    <property type="match status" value="1"/>
</dbReference>
<accession>A0A7I5TX90</accession>
<dbReference type="InterPro" id="IPR034113">
    <property type="entry name" value="SCP_GAPR1-like"/>
</dbReference>
<dbReference type="PRINTS" id="PR00838">
    <property type="entry name" value="V5ALLERGEN"/>
</dbReference>
<dbReference type="PANTHER" id="PTHR10334">
    <property type="entry name" value="CYSTEINE-RICH SECRETORY PROTEIN-RELATED"/>
    <property type="match status" value="1"/>
</dbReference>
<evidence type="ECO:0000259" key="2">
    <source>
        <dbReference type="SMART" id="SM00198"/>
    </source>
</evidence>
<reference evidence="3" key="1">
    <citation type="submission" date="2014-09" db="EMBL/GenBank/DDBJ databases">
        <authorList>
            <person name="Martin A.A."/>
        </authorList>
    </citation>
    <scope>NUCLEOTIDE SEQUENCE</scope>
    <source>
        <strain evidence="3">ED321</strain>
    </source>
</reference>
<dbReference type="InterPro" id="IPR014044">
    <property type="entry name" value="CAP_dom"/>
</dbReference>
<keyword evidence="1" id="KW-0732">Signal</keyword>
<proteinExistence type="predicted"/>
<dbReference type="InterPro" id="IPR035940">
    <property type="entry name" value="CAP_sf"/>
</dbReference>
<dbReference type="Proteomes" id="UP000035682">
    <property type="component" value="Unplaced"/>
</dbReference>
<dbReference type="OrthoDB" id="337038at2759"/>
<evidence type="ECO:0000256" key="1">
    <source>
        <dbReference type="SAM" id="SignalP"/>
    </source>
</evidence>
<protein>
    <submittedName>
        <fullName evidence="4">CAP domain-containing protein</fullName>
    </submittedName>
</protein>
<feature type="signal peptide" evidence="1">
    <location>
        <begin position="1"/>
        <end position="21"/>
    </location>
</feature>
<dbReference type="WBParaSite" id="SRAE_2000080200b.1">
    <property type="protein sequence ID" value="SRAE_2000080200b.1"/>
    <property type="gene ID" value="WBGene00261002"/>
</dbReference>
<gene>
    <name evidence="4" type="primary">SRAE_2000080200</name>
</gene>
<organism evidence="3 4">
    <name type="scientific">Strongyloides ratti</name>
    <name type="common">Parasitic roundworm</name>
    <dbReference type="NCBI Taxonomy" id="34506"/>
    <lineage>
        <taxon>Eukaryota</taxon>
        <taxon>Metazoa</taxon>
        <taxon>Ecdysozoa</taxon>
        <taxon>Nematoda</taxon>
        <taxon>Chromadorea</taxon>
        <taxon>Rhabditida</taxon>
        <taxon>Tylenchina</taxon>
        <taxon>Panagrolaimomorpha</taxon>
        <taxon>Strongyloidoidea</taxon>
        <taxon>Strongyloididae</taxon>
        <taxon>Strongyloides</taxon>
    </lineage>
</organism>